<dbReference type="Pfam" id="PF00005">
    <property type="entry name" value="ABC_tran"/>
    <property type="match status" value="2"/>
</dbReference>
<dbReference type="PANTHER" id="PTHR43776">
    <property type="entry name" value="TRANSPORT ATP-BINDING PROTEIN"/>
    <property type="match status" value="1"/>
</dbReference>
<dbReference type="SMART" id="SM00382">
    <property type="entry name" value="AAA"/>
    <property type="match status" value="2"/>
</dbReference>
<dbReference type="Pfam" id="PF08352">
    <property type="entry name" value="oligo_HPY"/>
    <property type="match status" value="2"/>
</dbReference>
<dbReference type="SUPFAM" id="SSF52540">
    <property type="entry name" value="P-loop containing nucleoside triphosphate hydrolases"/>
    <property type="match status" value="2"/>
</dbReference>
<dbReference type="CDD" id="cd03257">
    <property type="entry name" value="ABC_NikE_OppD_transporters"/>
    <property type="match status" value="2"/>
</dbReference>
<accession>A0A938YRM0</accession>
<feature type="domain" description="ABC transporter" evidence="6">
    <location>
        <begin position="8"/>
        <end position="257"/>
    </location>
</feature>
<dbReference type="GO" id="GO:0015833">
    <property type="term" value="P:peptide transport"/>
    <property type="evidence" value="ECO:0007669"/>
    <property type="project" value="InterPro"/>
</dbReference>
<dbReference type="Gene3D" id="3.40.50.300">
    <property type="entry name" value="P-loop containing nucleotide triphosphate hydrolases"/>
    <property type="match status" value="2"/>
</dbReference>
<keyword evidence="2" id="KW-0813">Transport</keyword>
<name>A0A938YRM0_9ACTN</name>
<dbReference type="PROSITE" id="PS00211">
    <property type="entry name" value="ABC_TRANSPORTER_1"/>
    <property type="match status" value="2"/>
</dbReference>
<comment type="similarity">
    <text evidence="1">Belongs to the ABC transporter superfamily.</text>
</comment>
<organism evidence="7 8">
    <name type="scientific">Nakamurella flavida</name>
    <dbReference type="NCBI Taxonomy" id="363630"/>
    <lineage>
        <taxon>Bacteria</taxon>
        <taxon>Bacillati</taxon>
        <taxon>Actinomycetota</taxon>
        <taxon>Actinomycetes</taxon>
        <taxon>Nakamurellales</taxon>
        <taxon>Nakamurellaceae</taxon>
        <taxon>Nakamurella</taxon>
    </lineage>
</organism>
<dbReference type="NCBIfam" id="NF008453">
    <property type="entry name" value="PRK11308.1"/>
    <property type="match status" value="2"/>
</dbReference>
<dbReference type="NCBIfam" id="TIGR01727">
    <property type="entry name" value="oligo_HPY"/>
    <property type="match status" value="1"/>
</dbReference>
<dbReference type="InterPro" id="IPR003593">
    <property type="entry name" value="AAA+_ATPase"/>
</dbReference>
<dbReference type="AlphaFoldDB" id="A0A938YRM0"/>
<dbReference type="GO" id="GO:0016887">
    <property type="term" value="F:ATP hydrolysis activity"/>
    <property type="evidence" value="ECO:0007669"/>
    <property type="project" value="InterPro"/>
</dbReference>
<dbReference type="RefSeq" id="WP_205258311.1">
    <property type="nucleotide sequence ID" value="NZ_BAAAPV010000002.1"/>
</dbReference>
<dbReference type="InterPro" id="IPR027417">
    <property type="entry name" value="P-loop_NTPase"/>
</dbReference>
<dbReference type="EMBL" id="JAERWL010000015">
    <property type="protein sequence ID" value="MBM9478189.1"/>
    <property type="molecule type" value="Genomic_DNA"/>
</dbReference>
<comment type="caution">
    <text evidence="7">The sequence shown here is derived from an EMBL/GenBank/DDBJ whole genome shotgun (WGS) entry which is preliminary data.</text>
</comment>
<feature type="domain" description="ABC transporter" evidence="6">
    <location>
        <begin position="361"/>
        <end position="621"/>
    </location>
</feature>
<dbReference type="NCBIfam" id="NF007739">
    <property type="entry name" value="PRK10419.1"/>
    <property type="match status" value="2"/>
</dbReference>
<evidence type="ECO:0000256" key="4">
    <source>
        <dbReference type="ARBA" id="ARBA00022840"/>
    </source>
</evidence>
<protein>
    <submittedName>
        <fullName evidence="7">ABC transporter ATP-binding protein</fullName>
    </submittedName>
</protein>
<dbReference type="InterPro" id="IPR003439">
    <property type="entry name" value="ABC_transporter-like_ATP-bd"/>
</dbReference>
<dbReference type="PANTHER" id="PTHR43776:SF1">
    <property type="entry name" value="OLIGOPEPTIDE ABC TRANSPORTER, ATP-BINDING PROTEIN"/>
    <property type="match status" value="1"/>
</dbReference>
<reference evidence="7" key="1">
    <citation type="submission" date="2021-01" db="EMBL/GenBank/DDBJ databases">
        <title>KCTC 19127 draft genome.</title>
        <authorList>
            <person name="An D."/>
        </authorList>
    </citation>
    <scope>NUCLEOTIDE SEQUENCE</scope>
    <source>
        <strain evidence="7">KCTC 19127</strain>
    </source>
</reference>
<gene>
    <name evidence="7" type="ORF">JL107_17205</name>
</gene>
<keyword evidence="8" id="KW-1185">Reference proteome</keyword>
<evidence type="ECO:0000256" key="3">
    <source>
        <dbReference type="ARBA" id="ARBA00022741"/>
    </source>
</evidence>
<sequence>MAVRKPLLQVRDLTVRYEPRMHSGLTAVDHVSFDLHEGEFVGLIGESGCGKSTLGVALLRLRQSPAKITSGQVLFDGTDILALSEDELRTHRWSDIATVFQSSMNSLNPVTRIASSFADVLHAHTDLDDRAVAARSAELLEMVSIDPSFLQNYPHELSGGMKQRINLALALALRPRFVLLDEPTTGLDVVVQRTILDNIRELQREQKFTVLFISHDMGTVLESSDRIMVMYAGRMVEIGSSRALLEKPLHPYSKALLGSYGDPRAETVAITYIPGRPPDLRQRPPGCAFAPRCPEAVASCTTLDPPLQRVERVDVACLVAQAQHGLRDLPEDVGEPIAGFAGPAFVKELTDPAARRGSVIIEVDAVSKTFTRRQKMKTHTIQAVDDVSFTLREGEVTALVGQSGSGKSTLARMITGVERPSAGSVRFHPPGDGGRDQGAGQEVGRIRGKQLEAFRRSVQYVFQDPYAALNPAHTIGMTLGRPVHNFAGLRGKALTQRSVELLEKVGLSPGARFLGRFPYELSGGQRQRVVIAKALASGPRLIIADEPISSLDVSIRAEILELLNALVVDEHVGILYITHDLLSARMLADSALVLNHGKLVESGPAAQVILHPKDEYTRTLLAAIPDPKAAGRVA</sequence>
<evidence type="ECO:0000256" key="2">
    <source>
        <dbReference type="ARBA" id="ARBA00022448"/>
    </source>
</evidence>
<dbReference type="InterPro" id="IPR050319">
    <property type="entry name" value="ABC_transp_ATP-bind"/>
</dbReference>
<dbReference type="FunFam" id="3.40.50.300:FF:000016">
    <property type="entry name" value="Oligopeptide ABC transporter ATP-binding component"/>
    <property type="match status" value="1"/>
</dbReference>
<keyword evidence="4 7" id="KW-0067">ATP-binding</keyword>
<evidence type="ECO:0000256" key="5">
    <source>
        <dbReference type="SAM" id="MobiDB-lite"/>
    </source>
</evidence>
<dbReference type="PROSITE" id="PS50893">
    <property type="entry name" value="ABC_TRANSPORTER_2"/>
    <property type="match status" value="2"/>
</dbReference>
<dbReference type="Proteomes" id="UP000663801">
    <property type="component" value="Unassembled WGS sequence"/>
</dbReference>
<proteinExistence type="inferred from homology"/>
<dbReference type="InterPro" id="IPR017871">
    <property type="entry name" value="ABC_transporter-like_CS"/>
</dbReference>
<feature type="region of interest" description="Disordered" evidence="5">
    <location>
        <begin position="421"/>
        <end position="441"/>
    </location>
</feature>
<evidence type="ECO:0000313" key="8">
    <source>
        <dbReference type="Proteomes" id="UP000663801"/>
    </source>
</evidence>
<dbReference type="GO" id="GO:0005524">
    <property type="term" value="F:ATP binding"/>
    <property type="evidence" value="ECO:0007669"/>
    <property type="project" value="UniProtKB-KW"/>
</dbReference>
<dbReference type="InterPro" id="IPR013563">
    <property type="entry name" value="Oligopep_ABC_C"/>
</dbReference>
<evidence type="ECO:0000259" key="6">
    <source>
        <dbReference type="PROSITE" id="PS50893"/>
    </source>
</evidence>
<keyword evidence="3" id="KW-0547">Nucleotide-binding</keyword>
<dbReference type="GO" id="GO:0055085">
    <property type="term" value="P:transmembrane transport"/>
    <property type="evidence" value="ECO:0007669"/>
    <property type="project" value="UniProtKB-ARBA"/>
</dbReference>
<evidence type="ECO:0000256" key="1">
    <source>
        <dbReference type="ARBA" id="ARBA00005417"/>
    </source>
</evidence>
<evidence type="ECO:0000313" key="7">
    <source>
        <dbReference type="EMBL" id="MBM9478189.1"/>
    </source>
</evidence>